<accession>L1L850</accession>
<reference evidence="2 3" key="1">
    <citation type="submission" date="2012-11" db="EMBL/GenBank/DDBJ databases">
        <authorList>
            <person name="Huguet-Tapia J.C."/>
            <person name="Durkin A.S."/>
            <person name="Pettis G.S."/>
            <person name="Badger J.H."/>
        </authorList>
    </citation>
    <scope>NUCLEOTIDE SEQUENCE [LARGE SCALE GENOMIC DNA]</scope>
    <source>
        <strain evidence="2 3">91-03</strain>
    </source>
</reference>
<dbReference type="PATRIC" id="fig|698759.3.peg.492"/>
<dbReference type="EMBL" id="AEJC01000046">
    <property type="protein sequence ID" value="EKX68979.1"/>
    <property type="molecule type" value="Genomic_DNA"/>
</dbReference>
<name>L1L850_9ACTN</name>
<keyword evidence="3" id="KW-1185">Reference proteome</keyword>
<evidence type="ECO:0000256" key="1">
    <source>
        <dbReference type="SAM" id="MobiDB-lite"/>
    </source>
</evidence>
<organism evidence="2 3">
    <name type="scientific">Streptomyces ipomoeae 91-03</name>
    <dbReference type="NCBI Taxonomy" id="698759"/>
    <lineage>
        <taxon>Bacteria</taxon>
        <taxon>Bacillati</taxon>
        <taxon>Actinomycetota</taxon>
        <taxon>Actinomycetes</taxon>
        <taxon>Kitasatosporales</taxon>
        <taxon>Streptomycetaceae</taxon>
        <taxon>Streptomyces</taxon>
    </lineage>
</organism>
<dbReference type="Proteomes" id="UP000010411">
    <property type="component" value="Unassembled WGS sequence"/>
</dbReference>
<evidence type="ECO:0000313" key="3">
    <source>
        <dbReference type="Proteomes" id="UP000010411"/>
    </source>
</evidence>
<evidence type="ECO:0000313" key="2">
    <source>
        <dbReference type="EMBL" id="EKX68979.1"/>
    </source>
</evidence>
<comment type="caution">
    <text evidence="2">The sequence shown here is derived from an EMBL/GenBank/DDBJ whole genome shotgun (WGS) entry which is preliminary data.</text>
</comment>
<sequence>MTSTKAATVVHNPGPHVVVDLYALNDIARPLSPGHQEQPCKATATRRHRPPAPIRGDRSP</sequence>
<dbReference type="AlphaFoldDB" id="L1L850"/>
<proteinExistence type="predicted"/>
<protein>
    <submittedName>
        <fullName evidence="2">Uncharacterized protein</fullName>
    </submittedName>
</protein>
<feature type="region of interest" description="Disordered" evidence="1">
    <location>
        <begin position="30"/>
        <end position="60"/>
    </location>
</feature>
<gene>
    <name evidence="2" type="ORF">STRIP9103_03772</name>
</gene>